<evidence type="ECO:0000313" key="10">
    <source>
        <dbReference type="Proteomes" id="UP001301958"/>
    </source>
</evidence>
<reference evidence="9" key="2">
    <citation type="submission" date="2023-05" db="EMBL/GenBank/DDBJ databases">
        <authorList>
            <consortium name="Lawrence Berkeley National Laboratory"/>
            <person name="Steindorff A."/>
            <person name="Hensen N."/>
            <person name="Bonometti L."/>
            <person name="Westerberg I."/>
            <person name="Brannstrom I.O."/>
            <person name="Guillou S."/>
            <person name="Cros-Aarteil S."/>
            <person name="Calhoun S."/>
            <person name="Haridas S."/>
            <person name="Kuo A."/>
            <person name="Mondo S."/>
            <person name="Pangilinan J."/>
            <person name="Riley R."/>
            <person name="Labutti K."/>
            <person name="Andreopoulos B."/>
            <person name="Lipzen A."/>
            <person name="Chen C."/>
            <person name="Yanf M."/>
            <person name="Daum C."/>
            <person name="Ng V."/>
            <person name="Clum A."/>
            <person name="Ohm R."/>
            <person name="Martin F."/>
            <person name="Silar P."/>
            <person name="Natvig D."/>
            <person name="Lalanne C."/>
            <person name="Gautier V."/>
            <person name="Ament-Velasquez S.L."/>
            <person name="Kruys A."/>
            <person name="Hutchinson M.I."/>
            <person name="Powell A.J."/>
            <person name="Barry K."/>
            <person name="Miller A.N."/>
            <person name="Grigoriev I.V."/>
            <person name="Debuchy R."/>
            <person name="Gladieux P."/>
            <person name="Thoren M.H."/>
            <person name="Johannesson H."/>
        </authorList>
    </citation>
    <scope>NUCLEOTIDE SEQUENCE</scope>
    <source>
        <strain evidence="9">CBS 990.96</strain>
    </source>
</reference>
<dbReference type="InterPro" id="IPR046357">
    <property type="entry name" value="PPIase_dom_sf"/>
</dbReference>
<dbReference type="PANTHER" id="PTHR45995">
    <property type="match status" value="1"/>
</dbReference>
<name>A0AAN7BWB1_9PEZI</name>
<comment type="caution">
    <text evidence="9">The sequence shown here is derived from an EMBL/GenBank/DDBJ whole genome shotgun (WGS) entry which is preliminary data.</text>
</comment>
<evidence type="ECO:0000259" key="8">
    <source>
        <dbReference type="PROSITE" id="PS50198"/>
    </source>
</evidence>
<keyword evidence="4 5" id="KW-0413">Isomerase</keyword>
<feature type="domain" description="PpiC" evidence="8">
    <location>
        <begin position="44"/>
        <end position="136"/>
    </location>
</feature>
<evidence type="ECO:0000313" key="9">
    <source>
        <dbReference type="EMBL" id="KAK4230819.1"/>
    </source>
</evidence>
<dbReference type="EMBL" id="MU865296">
    <property type="protein sequence ID" value="KAK4230819.1"/>
    <property type="molecule type" value="Genomic_DNA"/>
</dbReference>
<dbReference type="InterPro" id="IPR043323">
    <property type="entry name" value="PIN4"/>
</dbReference>
<evidence type="ECO:0000256" key="3">
    <source>
        <dbReference type="ARBA" id="ARBA00023110"/>
    </source>
</evidence>
<proteinExistence type="inferred from homology"/>
<dbReference type="InterPro" id="IPR000297">
    <property type="entry name" value="PPIase_PpiC"/>
</dbReference>
<dbReference type="Proteomes" id="UP001301958">
    <property type="component" value="Unassembled WGS sequence"/>
</dbReference>
<dbReference type="PROSITE" id="PS50198">
    <property type="entry name" value="PPIC_PPIASE_2"/>
    <property type="match status" value="1"/>
</dbReference>
<evidence type="ECO:0000256" key="1">
    <source>
        <dbReference type="ARBA" id="ARBA00000971"/>
    </source>
</evidence>
<dbReference type="SUPFAM" id="SSF54534">
    <property type="entry name" value="FKBP-like"/>
    <property type="match status" value="1"/>
</dbReference>
<sequence>MAKKQSGGDSSKKGGDPKGGGKGGKGGKSGGDSKDSKAAPVKGAQSIKVRHILCTKEGDRVKALERINAGESFSVVAMAMSEDKAKKGGDLGWMMKQSLEPAFAKVAFELPASKPDKPSIGLAQTGHGYHIIMVEERK</sequence>
<evidence type="ECO:0000256" key="6">
    <source>
        <dbReference type="RuleBase" id="RU363014"/>
    </source>
</evidence>
<reference evidence="9" key="1">
    <citation type="journal article" date="2023" name="Mol. Phylogenet. Evol.">
        <title>Genome-scale phylogeny and comparative genomics of the fungal order Sordariales.</title>
        <authorList>
            <person name="Hensen N."/>
            <person name="Bonometti L."/>
            <person name="Westerberg I."/>
            <person name="Brannstrom I.O."/>
            <person name="Guillou S."/>
            <person name="Cros-Aarteil S."/>
            <person name="Calhoun S."/>
            <person name="Haridas S."/>
            <person name="Kuo A."/>
            <person name="Mondo S."/>
            <person name="Pangilinan J."/>
            <person name="Riley R."/>
            <person name="LaButti K."/>
            <person name="Andreopoulos B."/>
            <person name="Lipzen A."/>
            <person name="Chen C."/>
            <person name="Yan M."/>
            <person name="Daum C."/>
            <person name="Ng V."/>
            <person name="Clum A."/>
            <person name="Steindorff A."/>
            <person name="Ohm R.A."/>
            <person name="Martin F."/>
            <person name="Silar P."/>
            <person name="Natvig D.O."/>
            <person name="Lalanne C."/>
            <person name="Gautier V."/>
            <person name="Ament-Velasquez S.L."/>
            <person name="Kruys A."/>
            <person name="Hutchinson M.I."/>
            <person name="Powell A.J."/>
            <person name="Barry K."/>
            <person name="Miller A.N."/>
            <person name="Grigoriev I.V."/>
            <person name="Debuchy R."/>
            <person name="Gladieux P."/>
            <person name="Hiltunen Thoren M."/>
            <person name="Johannesson H."/>
        </authorList>
    </citation>
    <scope>NUCLEOTIDE SEQUENCE</scope>
    <source>
        <strain evidence="9">CBS 990.96</strain>
    </source>
</reference>
<evidence type="ECO:0000256" key="5">
    <source>
        <dbReference type="PROSITE-ProRule" id="PRU00278"/>
    </source>
</evidence>
<evidence type="ECO:0000256" key="7">
    <source>
        <dbReference type="SAM" id="MobiDB-lite"/>
    </source>
</evidence>
<dbReference type="GO" id="GO:0003755">
    <property type="term" value="F:peptidyl-prolyl cis-trans isomerase activity"/>
    <property type="evidence" value="ECO:0007669"/>
    <property type="project" value="UniProtKB-UniRule"/>
</dbReference>
<feature type="region of interest" description="Disordered" evidence="7">
    <location>
        <begin position="1"/>
        <end position="44"/>
    </location>
</feature>
<comment type="similarity">
    <text evidence="2">Belongs to the PpiC/parvulin rotamase family. PIN4 subfamily.</text>
</comment>
<dbReference type="GO" id="GO:0003677">
    <property type="term" value="F:DNA binding"/>
    <property type="evidence" value="ECO:0007669"/>
    <property type="project" value="InterPro"/>
</dbReference>
<comment type="catalytic activity">
    <reaction evidence="1 6">
        <text>[protein]-peptidylproline (omega=180) = [protein]-peptidylproline (omega=0)</text>
        <dbReference type="Rhea" id="RHEA:16237"/>
        <dbReference type="Rhea" id="RHEA-COMP:10747"/>
        <dbReference type="Rhea" id="RHEA-COMP:10748"/>
        <dbReference type="ChEBI" id="CHEBI:83833"/>
        <dbReference type="ChEBI" id="CHEBI:83834"/>
        <dbReference type="EC" id="5.2.1.8"/>
    </reaction>
</comment>
<keyword evidence="3 5" id="KW-0697">Rotamase</keyword>
<gene>
    <name evidence="9" type="ORF">QBC38DRAFT_467951</name>
</gene>
<accession>A0AAN7BWB1</accession>
<evidence type="ECO:0000256" key="2">
    <source>
        <dbReference type="ARBA" id="ARBA00010242"/>
    </source>
</evidence>
<feature type="compositionally biased region" description="Gly residues" evidence="7">
    <location>
        <begin position="17"/>
        <end position="30"/>
    </location>
</feature>
<dbReference type="GO" id="GO:0006364">
    <property type="term" value="P:rRNA processing"/>
    <property type="evidence" value="ECO:0007669"/>
    <property type="project" value="InterPro"/>
</dbReference>
<dbReference type="Pfam" id="PF13616">
    <property type="entry name" value="Rotamase_3"/>
    <property type="match status" value="1"/>
</dbReference>
<dbReference type="EC" id="5.2.1.8" evidence="6"/>
<protein>
    <recommendedName>
        <fullName evidence="6">Peptidyl-prolyl cis-trans isomerase</fullName>
        <ecNumber evidence="6">5.2.1.8</ecNumber>
    </recommendedName>
</protein>
<dbReference type="Gene3D" id="3.10.50.40">
    <property type="match status" value="1"/>
</dbReference>
<dbReference type="AlphaFoldDB" id="A0AAN7BWB1"/>
<keyword evidence="10" id="KW-1185">Reference proteome</keyword>
<evidence type="ECO:0000256" key="4">
    <source>
        <dbReference type="ARBA" id="ARBA00023235"/>
    </source>
</evidence>
<organism evidence="9 10">
    <name type="scientific">Podospora fimiseda</name>
    <dbReference type="NCBI Taxonomy" id="252190"/>
    <lineage>
        <taxon>Eukaryota</taxon>
        <taxon>Fungi</taxon>
        <taxon>Dikarya</taxon>
        <taxon>Ascomycota</taxon>
        <taxon>Pezizomycotina</taxon>
        <taxon>Sordariomycetes</taxon>
        <taxon>Sordariomycetidae</taxon>
        <taxon>Sordariales</taxon>
        <taxon>Podosporaceae</taxon>
        <taxon>Podospora</taxon>
    </lineage>
</organism>